<dbReference type="PANTHER" id="PTHR36091">
    <property type="entry name" value="ALTERED INHERITANCE OF MITOCHONDRIA PROTEIN 9, MITOCHONDRIAL"/>
    <property type="match status" value="1"/>
</dbReference>
<feature type="region of interest" description="Disordered" evidence="1">
    <location>
        <begin position="539"/>
        <end position="562"/>
    </location>
</feature>
<keyword evidence="2" id="KW-0418">Kinase</keyword>
<gene>
    <name evidence="2" type="ORF">AAP_04783</name>
</gene>
<dbReference type="GO" id="GO:0016301">
    <property type="term" value="F:kinase activity"/>
    <property type="evidence" value="ECO:0007669"/>
    <property type="project" value="UniProtKB-KW"/>
</dbReference>
<dbReference type="OrthoDB" id="10003767at2759"/>
<keyword evidence="3" id="KW-1185">Reference proteome</keyword>
<protein>
    <submittedName>
        <fullName evidence="2">Protein kinase-like domain protein</fullName>
    </submittedName>
</protein>
<dbReference type="GO" id="GO:0005739">
    <property type="term" value="C:mitochondrion"/>
    <property type="evidence" value="ECO:0007669"/>
    <property type="project" value="TreeGrafter"/>
</dbReference>
<comment type="caution">
    <text evidence="2">The sequence shown here is derived from an EMBL/GenBank/DDBJ whole genome shotgun (WGS) entry which is preliminary data.</text>
</comment>
<sequence>MASPGGAHLGIRTYHSISDPEVRHLFEFTSGRFLFNEEARLAERYVPFNVGALKYAINRSLGRKDTDRSKIRKWMEGRFCRVMLVDYDDGEQVVVKIPYKSAIPRKLTTESEVATLDLLREYKFPVPHVYCWGSDCDNEVGAAYIVMAQAKGTPLPELWRTLSREEILPMMQSFVELEAKLFELPFRAYGSIYYKDGIIPDAFRTELFTPDSDTGEAQTSRFCIGPIVERSFWRGKLFDMAIDRGPWESPAPFLYSVGLKEKELARKYGEAYINQIPYTDIIRGAINPDEFLEVLQKYLAITPYILPPSPVSQESRPLLRHPCLRPEHIFLGGDGKIATLTGWQYSSILPSLLVCGNPLLFSNPDNFPAGLDEPALPRNYYMLFRKDKETAYIHWRDQMLYYYYTLFTTLLNKPNAELMLTPFQPVIANLVSSADRPWRGDSITLKCAIIRFVQVWDQIMSSRTKNGKGKEIPKCPLELELSALEETFDLEERWNDIEALREEWRMKIGICEDGRIETFKYDEAVKMNKALKKQWLDREASEDCKRAGRQGRWPFDDYEEPD</sequence>
<accession>A0A167WCU8</accession>
<reference evidence="2 3" key="1">
    <citation type="journal article" date="2016" name="Genome Biol. Evol.">
        <title>Divergent and convergent evolution of fungal pathogenicity.</title>
        <authorList>
            <person name="Shang Y."/>
            <person name="Xiao G."/>
            <person name="Zheng P."/>
            <person name="Cen K."/>
            <person name="Zhan S."/>
            <person name="Wang C."/>
        </authorList>
    </citation>
    <scope>NUCLEOTIDE SEQUENCE [LARGE SCALE GENOMIC DNA]</scope>
    <source>
        <strain evidence="2 3">ARSEF 7405</strain>
    </source>
</reference>
<dbReference type="SUPFAM" id="SSF56112">
    <property type="entry name" value="Protein kinase-like (PK-like)"/>
    <property type="match status" value="1"/>
</dbReference>
<dbReference type="AlphaFoldDB" id="A0A167WCU8"/>
<evidence type="ECO:0000313" key="2">
    <source>
        <dbReference type="EMBL" id="KZZ88685.1"/>
    </source>
</evidence>
<dbReference type="PANTHER" id="PTHR36091:SF2">
    <property type="entry name" value="AMINOGLYCOSIDE PHOSPHOTRANSFERASE DOMAIN-CONTAINING PROTEIN"/>
    <property type="match status" value="1"/>
</dbReference>
<proteinExistence type="predicted"/>
<dbReference type="InterPro" id="IPR051035">
    <property type="entry name" value="Mito_inheritance_9"/>
</dbReference>
<name>A0A167WCU8_9EURO</name>
<dbReference type="EMBL" id="AZGZ01000024">
    <property type="protein sequence ID" value="KZZ88685.1"/>
    <property type="molecule type" value="Genomic_DNA"/>
</dbReference>
<organism evidence="2 3">
    <name type="scientific">Ascosphaera apis ARSEF 7405</name>
    <dbReference type="NCBI Taxonomy" id="392613"/>
    <lineage>
        <taxon>Eukaryota</taxon>
        <taxon>Fungi</taxon>
        <taxon>Dikarya</taxon>
        <taxon>Ascomycota</taxon>
        <taxon>Pezizomycotina</taxon>
        <taxon>Eurotiomycetes</taxon>
        <taxon>Eurotiomycetidae</taxon>
        <taxon>Onygenales</taxon>
        <taxon>Ascosphaeraceae</taxon>
        <taxon>Ascosphaera</taxon>
    </lineage>
</organism>
<evidence type="ECO:0000313" key="3">
    <source>
        <dbReference type="Proteomes" id="UP000242877"/>
    </source>
</evidence>
<dbReference type="InterPro" id="IPR011009">
    <property type="entry name" value="Kinase-like_dom_sf"/>
</dbReference>
<keyword evidence="2" id="KW-0808">Transferase</keyword>
<dbReference type="VEuPathDB" id="FungiDB:AAP_04783"/>
<evidence type="ECO:0000256" key="1">
    <source>
        <dbReference type="SAM" id="MobiDB-lite"/>
    </source>
</evidence>
<dbReference type="Proteomes" id="UP000242877">
    <property type="component" value="Unassembled WGS sequence"/>
</dbReference>